<dbReference type="Proteomes" id="UP000321926">
    <property type="component" value="Unassembled WGS sequence"/>
</dbReference>
<dbReference type="EMBL" id="VRTY01000090">
    <property type="protein sequence ID" value="TXK33757.1"/>
    <property type="molecule type" value="Genomic_DNA"/>
</dbReference>
<feature type="signal peptide" evidence="1">
    <location>
        <begin position="1"/>
        <end position="22"/>
    </location>
</feature>
<evidence type="ECO:0000313" key="3">
    <source>
        <dbReference type="Proteomes" id="UP000321926"/>
    </source>
</evidence>
<protein>
    <recommendedName>
        <fullName evidence="4">TerB family tellurite resistance protein</fullName>
    </recommendedName>
</protein>
<name>A0A5C8JAQ4_9BACT</name>
<gene>
    <name evidence="2" type="ORF">FVR03_18815</name>
</gene>
<evidence type="ECO:0000313" key="2">
    <source>
        <dbReference type="EMBL" id="TXK33757.1"/>
    </source>
</evidence>
<dbReference type="AlphaFoldDB" id="A0A5C8JAQ4"/>
<dbReference type="OrthoDB" id="673795at2"/>
<keyword evidence="1" id="KW-0732">Signal</keyword>
<proteinExistence type="predicted"/>
<evidence type="ECO:0000256" key="1">
    <source>
        <dbReference type="SAM" id="SignalP"/>
    </source>
</evidence>
<accession>A0A5C8JAQ4</accession>
<dbReference type="RefSeq" id="WP_147923318.1">
    <property type="nucleotide sequence ID" value="NZ_VRTY01000090.1"/>
</dbReference>
<sequence length="215" mass="24215">MKAISRPLLLLLLLLLSLPGRAQTWEEWFRQQKTKKDYLVQQIAALQAYAGTLRDGYALITEGMHAVQHSKNGDLGLHQAFFGNLKMVNPAIGNAPLVTDILSCQAAILRLFGEALAAQQQPKRLQAAELDYFRQVKETILQACLQDLETLALLLSSRLELRDEERLRQLEALHGSMRDKYAVTRSFTREAQTLALQRAKAKQEAEKSIVLHGLK</sequence>
<comment type="caution">
    <text evidence="2">The sequence shown here is derived from an EMBL/GenBank/DDBJ whole genome shotgun (WGS) entry which is preliminary data.</text>
</comment>
<feature type="chain" id="PRO_5022660962" description="TerB family tellurite resistance protein" evidence="1">
    <location>
        <begin position="23"/>
        <end position="215"/>
    </location>
</feature>
<evidence type="ECO:0008006" key="4">
    <source>
        <dbReference type="Google" id="ProtNLM"/>
    </source>
</evidence>
<organism evidence="2 3">
    <name type="scientific">Pontibacter qinzhouensis</name>
    <dbReference type="NCBI Taxonomy" id="2603253"/>
    <lineage>
        <taxon>Bacteria</taxon>
        <taxon>Pseudomonadati</taxon>
        <taxon>Bacteroidota</taxon>
        <taxon>Cytophagia</taxon>
        <taxon>Cytophagales</taxon>
        <taxon>Hymenobacteraceae</taxon>
        <taxon>Pontibacter</taxon>
    </lineage>
</organism>
<keyword evidence="3" id="KW-1185">Reference proteome</keyword>
<reference evidence="2 3" key="1">
    <citation type="submission" date="2019-08" db="EMBL/GenBank/DDBJ databases">
        <authorList>
            <person name="Shi S."/>
        </authorList>
    </citation>
    <scope>NUCLEOTIDE SEQUENCE [LARGE SCALE GENOMIC DNA]</scope>
    <source>
        <strain evidence="2 3">GY10130</strain>
    </source>
</reference>